<dbReference type="AlphaFoldDB" id="A0A0E9UBY8"/>
<reference evidence="1" key="1">
    <citation type="submission" date="2014-11" db="EMBL/GenBank/DDBJ databases">
        <authorList>
            <person name="Amaro Gonzalez C."/>
        </authorList>
    </citation>
    <scope>NUCLEOTIDE SEQUENCE</scope>
</reference>
<protein>
    <submittedName>
        <fullName evidence="1">Uncharacterized protein</fullName>
    </submittedName>
</protein>
<sequence>MVHPAIIYLRVTAPRALILRRNMLHFDFRGSIIQPLNFK</sequence>
<accession>A0A0E9UBY8</accession>
<evidence type="ECO:0000313" key="1">
    <source>
        <dbReference type="EMBL" id="JAH63341.1"/>
    </source>
</evidence>
<organism evidence="1">
    <name type="scientific">Anguilla anguilla</name>
    <name type="common">European freshwater eel</name>
    <name type="synonym">Muraena anguilla</name>
    <dbReference type="NCBI Taxonomy" id="7936"/>
    <lineage>
        <taxon>Eukaryota</taxon>
        <taxon>Metazoa</taxon>
        <taxon>Chordata</taxon>
        <taxon>Craniata</taxon>
        <taxon>Vertebrata</taxon>
        <taxon>Euteleostomi</taxon>
        <taxon>Actinopterygii</taxon>
        <taxon>Neopterygii</taxon>
        <taxon>Teleostei</taxon>
        <taxon>Anguilliformes</taxon>
        <taxon>Anguillidae</taxon>
        <taxon>Anguilla</taxon>
    </lineage>
</organism>
<dbReference type="EMBL" id="GBXM01045236">
    <property type="protein sequence ID" value="JAH63341.1"/>
    <property type="molecule type" value="Transcribed_RNA"/>
</dbReference>
<proteinExistence type="predicted"/>
<name>A0A0E9UBY8_ANGAN</name>
<reference evidence="1" key="2">
    <citation type="journal article" date="2015" name="Fish Shellfish Immunol.">
        <title>Early steps in the European eel (Anguilla anguilla)-Vibrio vulnificus interaction in the gills: Role of the RtxA13 toxin.</title>
        <authorList>
            <person name="Callol A."/>
            <person name="Pajuelo D."/>
            <person name="Ebbesson L."/>
            <person name="Teles M."/>
            <person name="MacKenzie S."/>
            <person name="Amaro C."/>
        </authorList>
    </citation>
    <scope>NUCLEOTIDE SEQUENCE</scope>
</reference>